<dbReference type="Pfam" id="PF02321">
    <property type="entry name" value="OEP"/>
    <property type="match status" value="2"/>
</dbReference>
<evidence type="ECO:0000313" key="4">
    <source>
        <dbReference type="Proteomes" id="UP000663400"/>
    </source>
</evidence>
<dbReference type="Gene3D" id="1.20.1600.10">
    <property type="entry name" value="Outer membrane efflux proteins (OEP)"/>
    <property type="match status" value="1"/>
</dbReference>
<feature type="signal peptide" evidence="2">
    <location>
        <begin position="1"/>
        <end position="23"/>
    </location>
</feature>
<dbReference type="InterPro" id="IPR003423">
    <property type="entry name" value="OMP_efflux"/>
</dbReference>
<feature type="chain" id="PRO_5045659200" evidence="2">
    <location>
        <begin position="24"/>
        <end position="430"/>
    </location>
</feature>
<keyword evidence="2" id="KW-0732">Signal</keyword>
<dbReference type="Proteomes" id="UP000663400">
    <property type="component" value="Chromosome"/>
</dbReference>
<keyword evidence="4" id="KW-1185">Reference proteome</keyword>
<evidence type="ECO:0000313" key="3">
    <source>
        <dbReference type="EMBL" id="QSX73938.1"/>
    </source>
</evidence>
<protein>
    <submittedName>
        <fullName evidence="3">TolC family protein</fullName>
    </submittedName>
</protein>
<dbReference type="PANTHER" id="PTHR30203">
    <property type="entry name" value="OUTER MEMBRANE CATION EFFLUX PROTEIN"/>
    <property type="match status" value="1"/>
</dbReference>
<comment type="similarity">
    <text evidence="1">Belongs to the outer membrane factor (OMF) (TC 1.B.17) family.</text>
</comment>
<evidence type="ECO:0000256" key="2">
    <source>
        <dbReference type="SAM" id="SignalP"/>
    </source>
</evidence>
<proteinExistence type="inferred from homology"/>
<reference evidence="3 4" key="1">
    <citation type="submission" date="2021-02" db="EMBL/GenBank/DDBJ databases">
        <title>Lysobacter arenosi sp. nov., isolated from soil of gangwondo yeongwol, south Korea.</title>
        <authorList>
            <person name="Kim K.R."/>
            <person name="Kim K.H."/>
            <person name="Jeon C.O."/>
        </authorList>
    </citation>
    <scope>NUCLEOTIDE SEQUENCE [LARGE SCALE GENOMIC DNA]</scope>
    <source>
        <strain evidence="3 4">R7</strain>
    </source>
</reference>
<sequence>MYSRLAARAALVVVLAAALPAQAGERLTLDDAFARVVGTASLPPHPELRLGGARGDVLAAELEVAAQRPALVAGAELENVLGSNTYRGIDRAELTLTLASVLERGGKRDARRALAQSRIDALGIEREASRLDLLAETARRYLAVVAAGPQLAIADEDIAQRRRTVVAAQRRLDAGASPESVVLTAQAALARAELERRRTAQQQAAARQHLAALWGEREPDFEPAGANVLDLPEIADFGELAQLLQRTPELARFADQRRIGEARLQLARAQATPDLEWQLGVRGFKEDSDIALIGGLSLPLASGRRAQPQIRAAQAELAVTEVEQEAQGLALYSTLVEAHGRYRVAQLEVLRLRDDVLPKLARAQAAAERAFGAGAISYLEIAQLQSETTSARREQLDAALSAQRALIEIQRLTGEPLVVAAAPAQGQPLP</sequence>
<dbReference type="PANTHER" id="PTHR30203:SF24">
    <property type="entry name" value="BLR4935 PROTEIN"/>
    <property type="match status" value="1"/>
</dbReference>
<dbReference type="RefSeq" id="WP_200607393.1">
    <property type="nucleotide sequence ID" value="NZ_CP071517.1"/>
</dbReference>
<dbReference type="SUPFAM" id="SSF56954">
    <property type="entry name" value="Outer membrane efflux proteins (OEP)"/>
    <property type="match status" value="1"/>
</dbReference>
<dbReference type="InterPro" id="IPR010131">
    <property type="entry name" value="MdtP/NodT-like"/>
</dbReference>
<evidence type="ECO:0000256" key="1">
    <source>
        <dbReference type="ARBA" id="ARBA00007613"/>
    </source>
</evidence>
<accession>A0ABX7R744</accession>
<gene>
    <name evidence="3" type="ORF">HIV01_011975</name>
</gene>
<dbReference type="EMBL" id="CP071517">
    <property type="protein sequence ID" value="QSX73938.1"/>
    <property type="molecule type" value="Genomic_DNA"/>
</dbReference>
<organism evidence="3 4">
    <name type="scientific">Lysobacter arenosi</name>
    <dbReference type="NCBI Taxonomy" id="2795387"/>
    <lineage>
        <taxon>Bacteria</taxon>
        <taxon>Pseudomonadati</taxon>
        <taxon>Pseudomonadota</taxon>
        <taxon>Gammaproteobacteria</taxon>
        <taxon>Lysobacterales</taxon>
        <taxon>Lysobacteraceae</taxon>
        <taxon>Lysobacter</taxon>
    </lineage>
</organism>
<name>A0ABX7R744_9GAMM</name>